<proteinExistence type="predicted"/>
<dbReference type="Gene3D" id="3.40.630.30">
    <property type="match status" value="1"/>
</dbReference>
<sequence length="345" mass="38113">MAAERLRTERVRIDRLASADRAAWDGLLAQGHQFPAAFMSATYAEAVHRTVGPVQVLVAREQGRAVGFLPLQRLAGWPGRLGVHEPPGGVMTDYFGWVAQAGFAQPFASALRQAGVPCVYFTHLDQPQLDMGMPGDQPKTGLRTNFRGGAEAYWAELRERDRKLVSDTERRTKRLEREHGEIRFALDDPDPQGALEQLIALKLAQYARTGVRRPPLGVSGHRALLHALLPSTDPLCHGRISTLRIGERLIAAHFGLQCQDVLHFWFPVYDEAYAAYSPGRILLRHVIQHGASAGIALIDRGVGDSPAKRDFANEEHRFYKGLVGAGPRGALARQGLRAGWRFGWA</sequence>
<evidence type="ECO:0000313" key="3">
    <source>
        <dbReference type="Proteomes" id="UP000503162"/>
    </source>
</evidence>
<dbReference type="KEGG" id="hcz:G9Q37_06845"/>
<dbReference type="GO" id="GO:0016740">
    <property type="term" value="F:transferase activity"/>
    <property type="evidence" value="ECO:0007669"/>
    <property type="project" value="UniProtKB-KW"/>
</dbReference>
<organism evidence="2 3">
    <name type="scientific">Hydrogenophaga crocea</name>
    <dbReference type="NCBI Taxonomy" id="2716225"/>
    <lineage>
        <taxon>Bacteria</taxon>
        <taxon>Pseudomonadati</taxon>
        <taxon>Pseudomonadota</taxon>
        <taxon>Betaproteobacteria</taxon>
        <taxon>Burkholderiales</taxon>
        <taxon>Comamonadaceae</taxon>
        <taxon>Hydrogenophaga</taxon>
    </lineage>
</organism>
<dbReference type="EMBL" id="CP049989">
    <property type="protein sequence ID" value="QIM51875.1"/>
    <property type="molecule type" value="Genomic_DNA"/>
</dbReference>
<gene>
    <name evidence="2" type="ORF">G9Q37_06845</name>
</gene>
<keyword evidence="2" id="KW-0808">Transferase</keyword>
<accession>A0A6G8IFR2</accession>
<name>A0A6G8IFR2_9BURK</name>
<dbReference type="Proteomes" id="UP000503162">
    <property type="component" value="Chromosome"/>
</dbReference>
<evidence type="ECO:0000259" key="1">
    <source>
        <dbReference type="Pfam" id="PF13480"/>
    </source>
</evidence>
<dbReference type="AlphaFoldDB" id="A0A6G8IFR2"/>
<dbReference type="InterPro" id="IPR038740">
    <property type="entry name" value="BioF2-like_GNAT_dom"/>
</dbReference>
<keyword evidence="3" id="KW-1185">Reference proteome</keyword>
<protein>
    <submittedName>
        <fullName evidence="2">GNAT family N-acetyltransferase</fullName>
    </submittedName>
</protein>
<reference evidence="2 3" key="1">
    <citation type="submission" date="2020-03" db="EMBL/GenBank/DDBJ databases">
        <title>Hydrogenophaga sp. nov. isolated from cyanobacterial mat.</title>
        <authorList>
            <person name="Thorat V."/>
            <person name="Kirdat K."/>
            <person name="Tiwarekar B."/>
            <person name="Costa E.D."/>
            <person name="Yadav A."/>
        </authorList>
    </citation>
    <scope>NUCLEOTIDE SEQUENCE [LARGE SCALE GENOMIC DNA]</scope>
    <source>
        <strain evidence="2 3">BA0156</strain>
    </source>
</reference>
<dbReference type="InterPro" id="IPR016181">
    <property type="entry name" value="Acyl_CoA_acyltransferase"/>
</dbReference>
<dbReference type="SUPFAM" id="SSF55729">
    <property type="entry name" value="Acyl-CoA N-acyltransferases (Nat)"/>
    <property type="match status" value="1"/>
</dbReference>
<dbReference type="Pfam" id="PF13480">
    <property type="entry name" value="Acetyltransf_6"/>
    <property type="match status" value="1"/>
</dbReference>
<dbReference type="RefSeq" id="WP_166226425.1">
    <property type="nucleotide sequence ID" value="NZ_CP049989.1"/>
</dbReference>
<feature type="domain" description="BioF2-like acetyltransferase" evidence="1">
    <location>
        <begin position="166"/>
        <end position="309"/>
    </location>
</feature>
<evidence type="ECO:0000313" key="2">
    <source>
        <dbReference type="EMBL" id="QIM51875.1"/>
    </source>
</evidence>